<feature type="compositionally biased region" description="Low complexity" evidence="7">
    <location>
        <begin position="469"/>
        <end position="478"/>
    </location>
</feature>
<dbReference type="PANTHER" id="PTHR44329">
    <property type="entry name" value="SERINE/THREONINE-PROTEIN KINASE TNNI3K-RELATED"/>
    <property type="match status" value="1"/>
</dbReference>
<evidence type="ECO:0000256" key="3">
    <source>
        <dbReference type="ARBA" id="ARBA00022741"/>
    </source>
</evidence>
<feature type="compositionally biased region" description="Acidic residues" evidence="7">
    <location>
        <begin position="846"/>
        <end position="864"/>
    </location>
</feature>
<evidence type="ECO:0000259" key="8">
    <source>
        <dbReference type="PROSITE" id="PS50011"/>
    </source>
</evidence>
<dbReference type="Gene3D" id="1.10.510.10">
    <property type="entry name" value="Transferase(Phosphotransferase) domain 1"/>
    <property type="match status" value="1"/>
</dbReference>
<feature type="compositionally biased region" description="Polar residues" evidence="7">
    <location>
        <begin position="662"/>
        <end position="678"/>
    </location>
</feature>
<feature type="domain" description="Protein kinase" evidence="8">
    <location>
        <begin position="961"/>
        <end position="1402"/>
    </location>
</feature>
<comment type="caution">
    <text evidence="9">The sequence shown here is derived from an EMBL/GenBank/DDBJ whole genome shotgun (WGS) entry which is preliminary data.</text>
</comment>
<feature type="compositionally biased region" description="Polar residues" evidence="7">
    <location>
        <begin position="826"/>
        <end position="837"/>
    </location>
</feature>
<dbReference type="SUPFAM" id="SSF56112">
    <property type="entry name" value="Protein kinase-like (PK-like)"/>
    <property type="match status" value="1"/>
</dbReference>
<dbReference type="InterPro" id="IPR017441">
    <property type="entry name" value="Protein_kinase_ATP_BS"/>
</dbReference>
<dbReference type="STRING" id="97359.A0A550CWD5"/>
<keyword evidence="10" id="KW-1185">Reference proteome</keyword>
<evidence type="ECO:0000256" key="2">
    <source>
        <dbReference type="ARBA" id="ARBA00022679"/>
    </source>
</evidence>
<keyword evidence="3 6" id="KW-0547">Nucleotide-binding</keyword>
<dbReference type="Proteomes" id="UP000320762">
    <property type="component" value="Unassembled WGS sequence"/>
</dbReference>
<dbReference type="Gene3D" id="1.20.930.20">
    <property type="entry name" value="Adaptor protein Cbl, N-terminal domain"/>
    <property type="match status" value="1"/>
</dbReference>
<dbReference type="GO" id="GO:0007166">
    <property type="term" value="P:cell surface receptor signaling pathway"/>
    <property type="evidence" value="ECO:0007669"/>
    <property type="project" value="InterPro"/>
</dbReference>
<dbReference type="GO" id="GO:0004674">
    <property type="term" value="F:protein serine/threonine kinase activity"/>
    <property type="evidence" value="ECO:0007669"/>
    <property type="project" value="UniProtKB-KW"/>
</dbReference>
<feature type="compositionally biased region" description="Basic and acidic residues" evidence="7">
    <location>
        <begin position="1555"/>
        <end position="1567"/>
    </location>
</feature>
<dbReference type="InterPro" id="IPR059179">
    <property type="entry name" value="MLKL-like_MCAfunc"/>
</dbReference>
<keyword evidence="5 6" id="KW-0067">ATP-binding</keyword>
<feature type="compositionally biased region" description="Basic and acidic residues" evidence="7">
    <location>
        <begin position="442"/>
        <end position="457"/>
    </location>
</feature>
<evidence type="ECO:0000313" key="10">
    <source>
        <dbReference type="Proteomes" id="UP000320762"/>
    </source>
</evidence>
<protein>
    <recommendedName>
        <fullName evidence="8">Protein kinase domain-containing protein</fullName>
    </recommendedName>
</protein>
<dbReference type="PROSITE" id="PS00107">
    <property type="entry name" value="PROTEIN_KINASE_ATP"/>
    <property type="match status" value="1"/>
</dbReference>
<dbReference type="EMBL" id="VDMD01000001">
    <property type="protein sequence ID" value="TRM69083.1"/>
    <property type="molecule type" value="Genomic_DNA"/>
</dbReference>
<evidence type="ECO:0000256" key="7">
    <source>
        <dbReference type="SAM" id="MobiDB-lite"/>
    </source>
</evidence>
<organism evidence="9 10">
    <name type="scientific">Schizophyllum amplum</name>
    <dbReference type="NCBI Taxonomy" id="97359"/>
    <lineage>
        <taxon>Eukaryota</taxon>
        <taxon>Fungi</taxon>
        <taxon>Dikarya</taxon>
        <taxon>Basidiomycota</taxon>
        <taxon>Agaricomycotina</taxon>
        <taxon>Agaricomycetes</taxon>
        <taxon>Agaricomycetidae</taxon>
        <taxon>Agaricales</taxon>
        <taxon>Schizophyllaceae</taxon>
        <taxon>Schizophyllum</taxon>
    </lineage>
</organism>
<dbReference type="PROSITE" id="PS00108">
    <property type="entry name" value="PROTEIN_KINASE_ST"/>
    <property type="match status" value="1"/>
</dbReference>
<dbReference type="OrthoDB" id="1668230at2759"/>
<reference evidence="9 10" key="1">
    <citation type="journal article" date="2019" name="New Phytol.">
        <title>Comparative genomics reveals unique wood-decay strategies and fruiting body development in the Schizophyllaceae.</title>
        <authorList>
            <person name="Almasi E."/>
            <person name="Sahu N."/>
            <person name="Krizsan K."/>
            <person name="Balint B."/>
            <person name="Kovacs G.M."/>
            <person name="Kiss B."/>
            <person name="Cseklye J."/>
            <person name="Drula E."/>
            <person name="Henrissat B."/>
            <person name="Nagy I."/>
            <person name="Chovatia M."/>
            <person name="Adam C."/>
            <person name="LaButti K."/>
            <person name="Lipzen A."/>
            <person name="Riley R."/>
            <person name="Grigoriev I.V."/>
            <person name="Nagy L.G."/>
        </authorList>
    </citation>
    <scope>NUCLEOTIDE SEQUENCE [LARGE SCALE GENOMIC DNA]</scope>
    <source>
        <strain evidence="9 10">NL-1724</strain>
    </source>
</reference>
<feature type="compositionally biased region" description="Low complexity" evidence="7">
    <location>
        <begin position="544"/>
        <end position="557"/>
    </location>
</feature>
<accession>A0A550CWD5</accession>
<evidence type="ECO:0000256" key="6">
    <source>
        <dbReference type="PROSITE-ProRule" id="PRU10141"/>
    </source>
</evidence>
<dbReference type="Pfam" id="PF07714">
    <property type="entry name" value="PK_Tyr_Ser-Thr"/>
    <property type="match status" value="1"/>
</dbReference>
<feature type="region of interest" description="Disordered" evidence="7">
    <location>
        <begin position="913"/>
        <end position="942"/>
    </location>
</feature>
<dbReference type="SMART" id="SM00220">
    <property type="entry name" value="S_TKc"/>
    <property type="match status" value="1"/>
</dbReference>
<dbReference type="GO" id="GO:0005524">
    <property type="term" value="F:ATP binding"/>
    <property type="evidence" value="ECO:0007669"/>
    <property type="project" value="UniProtKB-UniRule"/>
</dbReference>
<dbReference type="PROSITE" id="PS50011">
    <property type="entry name" value="PROTEIN_KINASE_DOM"/>
    <property type="match status" value="1"/>
</dbReference>
<evidence type="ECO:0000256" key="4">
    <source>
        <dbReference type="ARBA" id="ARBA00022777"/>
    </source>
</evidence>
<feature type="compositionally biased region" description="Low complexity" evidence="7">
    <location>
        <begin position="108"/>
        <end position="124"/>
    </location>
</feature>
<proteinExistence type="predicted"/>
<feature type="region of interest" description="Disordered" evidence="7">
    <location>
        <begin position="826"/>
        <end position="868"/>
    </location>
</feature>
<dbReference type="InterPro" id="IPR001245">
    <property type="entry name" value="Ser-Thr/Tyr_kinase_cat_dom"/>
</dbReference>
<feature type="compositionally biased region" description="Low complexity" evidence="7">
    <location>
        <begin position="43"/>
        <end position="81"/>
    </location>
</feature>
<feature type="region of interest" description="Disordered" evidence="7">
    <location>
        <begin position="399"/>
        <end position="478"/>
    </location>
</feature>
<feature type="region of interest" description="Disordered" evidence="7">
    <location>
        <begin position="527"/>
        <end position="557"/>
    </location>
</feature>
<dbReference type="CDD" id="cd21037">
    <property type="entry name" value="MLKL_NTD"/>
    <property type="match status" value="1"/>
</dbReference>
<feature type="compositionally biased region" description="Polar residues" evidence="7">
    <location>
        <begin position="89"/>
        <end position="100"/>
    </location>
</feature>
<feature type="region of interest" description="Disordered" evidence="7">
    <location>
        <begin position="1532"/>
        <end position="1607"/>
    </location>
</feature>
<evidence type="ECO:0000256" key="1">
    <source>
        <dbReference type="ARBA" id="ARBA00022527"/>
    </source>
</evidence>
<feature type="compositionally biased region" description="Basic residues" evidence="7">
    <location>
        <begin position="1"/>
        <end position="10"/>
    </location>
</feature>
<feature type="compositionally biased region" description="Low complexity" evidence="7">
    <location>
        <begin position="1568"/>
        <end position="1580"/>
    </location>
</feature>
<feature type="region of interest" description="Disordered" evidence="7">
    <location>
        <begin position="159"/>
        <end position="181"/>
    </location>
</feature>
<dbReference type="InterPro" id="IPR011009">
    <property type="entry name" value="Kinase-like_dom_sf"/>
</dbReference>
<keyword evidence="1" id="KW-0723">Serine/threonine-protein kinase</keyword>
<gene>
    <name evidence="9" type="ORF">BD626DRAFT_421067</name>
</gene>
<evidence type="ECO:0000256" key="5">
    <source>
        <dbReference type="ARBA" id="ARBA00022840"/>
    </source>
</evidence>
<name>A0A550CWD5_9AGAR</name>
<feature type="region of interest" description="Disordered" evidence="7">
    <location>
        <begin position="631"/>
        <end position="697"/>
    </location>
</feature>
<keyword evidence="2" id="KW-0808">Transferase</keyword>
<evidence type="ECO:0000313" key="9">
    <source>
        <dbReference type="EMBL" id="TRM69083.1"/>
    </source>
</evidence>
<dbReference type="PANTHER" id="PTHR44329:SF288">
    <property type="entry name" value="MITOGEN-ACTIVATED PROTEIN KINASE KINASE KINASE 20"/>
    <property type="match status" value="1"/>
</dbReference>
<feature type="region of interest" description="Disordered" evidence="7">
    <location>
        <begin position="1114"/>
        <end position="1198"/>
    </location>
</feature>
<sequence>MDILKGRKRAQSTSTVRPPDDAPTSPPSSSLAAWVRRARSRSPHPASAASSPRTESTPLPSVASVTVSATTTTAQAGSPTAQQPPLPTIHQSTSTITNMSPPTPALAPIPTTTRSTSTTTVSTPRPIPQPALVSPRAPTVTGTPPGRAPTHWWTQAVGEHTPSTQTPAERPRREWDDDPAASERWVRTRDRVDDALRRVVETAGGREAVTTMLDTGARQKAKNVLDATANVAHETLAVSVDLLQLVPFPGLAEAAKTLLYIWDGVQVVDLNRMQCLRLTERCANILISVRDEVVEAVEAEAADRGISAAYPSVPADLEYPLRRLVDAFAQIQAFLQQQAHRPFIKRYLKRDDILRQLQGCDGALQDAVDAFGFSVQFRIYRYVRMLDAERRGRVDSGVGLEPSLNGTRPPLGGASRPLQITGARGEETGNALGLSTTPRTDTMSRPETILRLEEERAGQPATTSAAAPRAGTTGHADATTARDILAPLELGLRALEARAAIAARNAAEAAEAMGPEREEWVAIKEPLDSRSSEDVPPGSPFARPAGAEPDLDPAAPDLSPAEIAARMRARRARENAEDTRRDVADLRGVMRKAMEIPNDAALLEVLQVDGAEIPEAVRALQRALEGALKKAEEGRALSRQGSLQGGGQARAEEGEGDLTLQGRRSGTATGPSRRQSLQAEKGGRGRNPSRRGTVDSMSAQLARAESLASNAASLDLLQPALSRRATSTSTVVPETSASATGYTGVVLQHPGVGGVGMSETPSAGSTTGIKSGFVGRRVWKTGAPTRMGGDVVVGESASAGRAALADDRSRTVSGESTDESFITASSAESGGDLQTNAAWPDPTNALDEDDAYHEGDDAYDETDFYPDAPYDARDMLDREFMESGIDAMRRMSRPGAVHGAVAAAAYGGWGGTTHGGAPRDAQAVSSPLSPTRRLEGSPVPGASAMQQPWNLPDWTITRYEIDREIKIGVGYFSDVYKGTWKGRAVAIKVLAPTTPRKLFVREAAIWRTLRHRNVLPLYGASSAVEGGMWFLVSPYLPNGTLVEYLKRVEQRIAAGLVGSPRLAGSGSPRLAGQGSPRLPGATLPHAKGATYHAGSPVMEAGTAHAGGFALSTEASTPAGADARSAHQRTMSLDRRTPGTARQDSLSVGLLRASLERSPTGGTALTAEGSSSSSSSSTTPTGSEMTGQAPPSPEADDDPADLLRYLLEIAKGMEYLHSKGILHGDLKAANVLVDDQHHAVISDFGQSEMRSEVYRISGLGGLRQGTLRWQAPELLSGTTERITTETDVYAYAITAVEVLGFGRLPWGQLDDAAVRWAILTNDARPQVPGITARGTISSHTTPTATAPPTPAHHTGHTSPASPLGFVIPPSAGPAVLVLLQMCWEQDPFRRPMFSRVVRDVKRLRKQAGWVEASDLPGPGADVLPSDAFTEQIRANEEAVKTLPSPDLAPIPLPGGSRTPKLETTPLGALDIPDLSKTPPGNAVGLPPGQAAALWGTPPAGTDALHARRAAAALGTSPGGLGLAGVTSQSDSTSYATAKECRDSSGSGSSQPGAVRDSPEAPYHSHMEESVSISSSSSTSDEGLLREAGLRGPPMHMPEPVLYTSSSRASSLFIRDEDTREGEIMGMSDSIMGPMVAGMAAGGQETAVGGGADYVGYDSPPPATKMLAEIKNERRYRLLLSHEYHPSLNLPLWTPTSVEVGAVGYLSKPAGRFVTLFNAFTPDQASDATVRGLPSVNGYGVYRVGMQQVEKRGLAQRGLDAIVGFLTYKGRGGGASSQNVARRYSYPLRSGHKAAYLCTEAATYRYLFSADAAKRWFIANVDAVVRAYGREHHIGKEDLFFVVGTLNAADHALFVSHAHPDGQAHFNVYAVPQPGQAWGTFTCDAAPEVAGPSYEDPPLQSVTASKVSGSGDPPKTVLLARLRFKPDEREPTTKL</sequence>
<feature type="compositionally biased region" description="Low complexity" evidence="7">
    <location>
        <begin position="1159"/>
        <end position="1188"/>
    </location>
</feature>
<feature type="region of interest" description="Disordered" evidence="7">
    <location>
        <begin position="1"/>
        <end position="146"/>
    </location>
</feature>
<feature type="region of interest" description="Disordered" evidence="7">
    <location>
        <begin position="1889"/>
        <end position="1912"/>
    </location>
</feature>
<dbReference type="InterPro" id="IPR036537">
    <property type="entry name" value="Adaptor_Cbl_N_dom_sf"/>
</dbReference>
<feature type="region of interest" description="Disordered" evidence="7">
    <location>
        <begin position="1063"/>
        <end position="1089"/>
    </location>
</feature>
<keyword evidence="4" id="KW-0418">Kinase</keyword>
<dbReference type="InterPro" id="IPR051681">
    <property type="entry name" value="Ser/Thr_Kinases-Pseudokinases"/>
</dbReference>
<dbReference type="Gene3D" id="3.30.200.20">
    <property type="entry name" value="Phosphorylase Kinase, domain 1"/>
    <property type="match status" value="1"/>
</dbReference>
<dbReference type="InterPro" id="IPR008271">
    <property type="entry name" value="Ser/Thr_kinase_AS"/>
</dbReference>
<feature type="binding site" evidence="6">
    <location>
        <position position="997"/>
    </location>
    <ligand>
        <name>ATP</name>
        <dbReference type="ChEBI" id="CHEBI:30616"/>
    </ligand>
</feature>
<feature type="region of interest" description="Disordered" evidence="7">
    <location>
        <begin position="1328"/>
        <end position="1358"/>
    </location>
</feature>
<dbReference type="InterPro" id="IPR000719">
    <property type="entry name" value="Prot_kinase_dom"/>
</dbReference>